<gene>
    <name evidence="1" type="ORF">TNCT_243301</name>
</gene>
<dbReference type="AlphaFoldDB" id="A0A8X6GYW7"/>
<proteinExistence type="predicted"/>
<name>A0A8X6GYW7_TRICU</name>
<evidence type="ECO:0000313" key="2">
    <source>
        <dbReference type="Proteomes" id="UP000887116"/>
    </source>
</evidence>
<dbReference type="Proteomes" id="UP000887116">
    <property type="component" value="Unassembled WGS sequence"/>
</dbReference>
<keyword evidence="2" id="KW-1185">Reference proteome</keyword>
<comment type="caution">
    <text evidence="1">The sequence shown here is derived from an EMBL/GenBank/DDBJ whole genome shotgun (WGS) entry which is preliminary data.</text>
</comment>
<reference evidence="1" key="1">
    <citation type="submission" date="2020-07" db="EMBL/GenBank/DDBJ databases">
        <title>Multicomponent nature underlies the extraordinary mechanical properties of spider dragline silk.</title>
        <authorList>
            <person name="Kono N."/>
            <person name="Nakamura H."/>
            <person name="Mori M."/>
            <person name="Yoshida Y."/>
            <person name="Ohtoshi R."/>
            <person name="Malay A.D."/>
            <person name="Moran D.A.P."/>
            <person name="Tomita M."/>
            <person name="Numata K."/>
            <person name="Arakawa K."/>
        </authorList>
    </citation>
    <scope>NUCLEOTIDE SEQUENCE</scope>
</reference>
<evidence type="ECO:0000313" key="1">
    <source>
        <dbReference type="EMBL" id="GFR11915.1"/>
    </source>
</evidence>
<protein>
    <submittedName>
        <fullName evidence="1">Uncharacterized protein</fullName>
    </submittedName>
</protein>
<accession>A0A8X6GYW7</accession>
<dbReference type="EMBL" id="BMAO01006836">
    <property type="protein sequence ID" value="GFR11915.1"/>
    <property type="molecule type" value="Genomic_DNA"/>
</dbReference>
<sequence>MFRLYVTRLDVIKHHVTWLWSSSKLLLVMSFESSTCPDTFSILVCSGSFNEFQERQQHPVIAKTVSPQHVQPKSH</sequence>
<organism evidence="1 2">
    <name type="scientific">Trichonephila clavata</name>
    <name type="common">Joro spider</name>
    <name type="synonym">Nephila clavata</name>
    <dbReference type="NCBI Taxonomy" id="2740835"/>
    <lineage>
        <taxon>Eukaryota</taxon>
        <taxon>Metazoa</taxon>
        <taxon>Ecdysozoa</taxon>
        <taxon>Arthropoda</taxon>
        <taxon>Chelicerata</taxon>
        <taxon>Arachnida</taxon>
        <taxon>Araneae</taxon>
        <taxon>Araneomorphae</taxon>
        <taxon>Entelegynae</taxon>
        <taxon>Araneoidea</taxon>
        <taxon>Nephilidae</taxon>
        <taxon>Trichonephila</taxon>
    </lineage>
</organism>